<gene>
    <name evidence="1" type="ORF">NIES30_25705</name>
</gene>
<dbReference type="Pfam" id="PF06150">
    <property type="entry name" value="ChaB"/>
    <property type="match status" value="1"/>
</dbReference>
<comment type="caution">
    <text evidence="1">The sequence shown here is derived from an EMBL/GenBank/DDBJ whole genome shotgun (WGS) entry which is preliminary data.</text>
</comment>
<dbReference type="RefSeq" id="WP_073611310.1">
    <property type="nucleotide sequence ID" value="NZ_MRCG01000039.1"/>
</dbReference>
<sequence>MRIWYKSLPQEAKQIFMAAFNAASSDGFSEDGARDVAWSSVKNTFAQDNNGAWYFRAEDRDSRSQTGTMPGN</sequence>
<dbReference type="InterPro" id="IPR037205">
    <property type="entry name" value="ChaB_sf"/>
</dbReference>
<evidence type="ECO:0000313" key="2">
    <source>
        <dbReference type="Proteomes" id="UP000185557"/>
    </source>
</evidence>
<dbReference type="Proteomes" id="UP000185557">
    <property type="component" value="Unassembled WGS sequence"/>
</dbReference>
<dbReference type="SUPFAM" id="SSF140376">
    <property type="entry name" value="ChaB-like"/>
    <property type="match status" value="1"/>
</dbReference>
<proteinExistence type="predicted"/>
<organism evidence="1 2">
    <name type="scientific">Phormidium tenue NIES-30</name>
    <dbReference type="NCBI Taxonomy" id="549789"/>
    <lineage>
        <taxon>Bacteria</taxon>
        <taxon>Bacillati</taxon>
        <taxon>Cyanobacteriota</taxon>
        <taxon>Cyanophyceae</taxon>
        <taxon>Oscillatoriophycideae</taxon>
        <taxon>Oscillatoriales</taxon>
        <taxon>Oscillatoriaceae</taxon>
        <taxon>Phormidium</taxon>
    </lineage>
</organism>
<dbReference type="AlphaFoldDB" id="A0A1U7IXU9"/>
<reference evidence="1 2" key="1">
    <citation type="submission" date="2016-11" db="EMBL/GenBank/DDBJ databases">
        <title>Draft Genome Sequences of Nine Cyanobacterial Strains from Diverse Habitats.</title>
        <authorList>
            <person name="Zhu T."/>
            <person name="Hou S."/>
            <person name="Lu X."/>
            <person name="Hess W.R."/>
        </authorList>
    </citation>
    <scope>NUCLEOTIDE SEQUENCE [LARGE SCALE GENOMIC DNA]</scope>
    <source>
        <strain evidence="1 2">NIES-30</strain>
    </source>
</reference>
<keyword evidence="2" id="KW-1185">Reference proteome</keyword>
<dbReference type="Gene3D" id="1.10.1740.70">
    <property type="entry name" value="ChaB"/>
    <property type="match status" value="1"/>
</dbReference>
<evidence type="ECO:0000313" key="1">
    <source>
        <dbReference type="EMBL" id="OKH43045.1"/>
    </source>
</evidence>
<name>A0A1U7IXU9_9CYAN</name>
<protein>
    <submittedName>
        <fullName evidence="1">Cation transport regulator ChaB</fullName>
    </submittedName>
</protein>
<dbReference type="EMBL" id="MRCG01000039">
    <property type="protein sequence ID" value="OKH43045.1"/>
    <property type="molecule type" value="Genomic_DNA"/>
</dbReference>
<dbReference type="InterPro" id="IPR009317">
    <property type="entry name" value="ChaB"/>
</dbReference>
<accession>A0A1U7IXU9</accession>